<accession>A0A816CWB2</accession>
<feature type="coiled-coil region" evidence="1">
    <location>
        <begin position="162"/>
        <end position="196"/>
    </location>
</feature>
<feature type="coiled-coil region" evidence="1">
    <location>
        <begin position="21"/>
        <end position="55"/>
    </location>
</feature>
<evidence type="ECO:0000259" key="2">
    <source>
        <dbReference type="Pfam" id="PF05622"/>
    </source>
</evidence>
<dbReference type="Pfam" id="PF05622">
    <property type="entry name" value="HOOK"/>
    <property type="match status" value="1"/>
</dbReference>
<reference evidence="3" key="1">
    <citation type="submission" date="2021-02" db="EMBL/GenBank/DDBJ databases">
        <authorList>
            <person name="Nowell W R."/>
        </authorList>
    </citation>
    <scope>NUCLEOTIDE SEQUENCE</scope>
</reference>
<feature type="non-terminal residue" evidence="3">
    <location>
        <position position="1"/>
    </location>
</feature>
<protein>
    <recommendedName>
        <fullName evidence="2">Hook C-terminal domain-containing protein</fullName>
    </recommendedName>
</protein>
<proteinExistence type="predicted"/>
<dbReference type="AlphaFoldDB" id="A0A816CWB2"/>
<evidence type="ECO:0000313" key="4">
    <source>
        <dbReference type="EMBL" id="CAF4520535.1"/>
    </source>
</evidence>
<feature type="domain" description="Hook C-terminal" evidence="2">
    <location>
        <begin position="2"/>
        <end position="204"/>
    </location>
</feature>
<dbReference type="InterPro" id="IPR008636">
    <property type="entry name" value="Hook_C"/>
</dbReference>
<dbReference type="Proteomes" id="UP000681722">
    <property type="component" value="Unassembled WGS sequence"/>
</dbReference>
<comment type="caution">
    <text evidence="3">The sequence shown here is derived from an EMBL/GenBank/DDBJ whole genome shotgun (WGS) entry which is preliminary data.</text>
</comment>
<keyword evidence="1" id="KW-0175">Coiled coil</keyword>
<sequence>FSERFIRLQHENKVLKLKQTEDNNSEQVQLLQANCDELKDRNNQLNNDLWMSNRKILELEATLKDASVISENSSELIELKKTLNRTTARCEDELTQVKSQLDELQKRYDIADQKLNEKDMLLKTNANEINSINEKYIRYLEKARTVIRSVDLRSNLSSNTEIQSLRKELKDKDQCISDLQREYERLRETREDQEKLLISAWYSLVRI</sequence>
<dbReference type="Proteomes" id="UP000663829">
    <property type="component" value="Unassembled WGS sequence"/>
</dbReference>
<feature type="coiled-coil region" evidence="1">
    <location>
        <begin position="87"/>
        <end position="121"/>
    </location>
</feature>
<dbReference type="EMBL" id="CAJOBC010109725">
    <property type="protein sequence ID" value="CAF4520535.1"/>
    <property type="molecule type" value="Genomic_DNA"/>
</dbReference>
<evidence type="ECO:0000256" key="1">
    <source>
        <dbReference type="SAM" id="Coils"/>
    </source>
</evidence>
<dbReference type="OrthoDB" id="49395at2759"/>
<organism evidence="3 5">
    <name type="scientific">Didymodactylos carnosus</name>
    <dbReference type="NCBI Taxonomy" id="1234261"/>
    <lineage>
        <taxon>Eukaryota</taxon>
        <taxon>Metazoa</taxon>
        <taxon>Spiralia</taxon>
        <taxon>Gnathifera</taxon>
        <taxon>Rotifera</taxon>
        <taxon>Eurotatoria</taxon>
        <taxon>Bdelloidea</taxon>
        <taxon>Philodinida</taxon>
        <taxon>Philodinidae</taxon>
        <taxon>Didymodactylos</taxon>
    </lineage>
</organism>
<name>A0A816CWB2_9BILA</name>
<evidence type="ECO:0000313" key="5">
    <source>
        <dbReference type="Proteomes" id="UP000663829"/>
    </source>
</evidence>
<dbReference type="GO" id="GO:0008017">
    <property type="term" value="F:microtubule binding"/>
    <property type="evidence" value="ECO:0007669"/>
    <property type="project" value="InterPro"/>
</dbReference>
<gene>
    <name evidence="3" type="ORF">GPM918_LOCUS44055</name>
    <name evidence="4" type="ORF">SRO942_LOCUS45743</name>
</gene>
<dbReference type="GO" id="GO:0031122">
    <property type="term" value="P:cytoplasmic microtubule organization"/>
    <property type="evidence" value="ECO:0007669"/>
    <property type="project" value="InterPro"/>
</dbReference>
<evidence type="ECO:0000313" key="3">
    <source>
        <dbReference type="EMBL" id="CAF1626380.1"/>
    </source>
</evidence>
<dbReference type="EMBL" id="CAJNOQ010042213">
    <property type="protein sequence ID" value="CAF1626380.1"/>
    <property type="molecule type" value="Genomic_DNA"/>
</dbReference>
<keyword evidence="5" id="KW-1185">Reference proteome</keyword>